<dbReference type="GO" id="GO:0003677">
    <property type="term" value="F:DNA binding"/>
    <property type="evidence" value="ECO:0007669"/>
    <property type="project" value="UniProtKB-KW"/>
</dbReference>
<evidence type="ECO:0000313" key="6">
    <source>
        <dbReference type="EMBL" id="NMR19968.1"/>
    </source>
</evidence>
<proteinExistence type="predicted"/>
<feature type="compositionally biased region" description="Pro residues" evidence="4">
    <location>
        <begin position="219"/>
        <end position="243"/>
    </location>
</feature>
<dbReference type="SMART" id="SM00345">
    <property type="entry name" value="HTH_GNTR"/>
    <property type="match status" value="1"/>
</dbReference>
<keyword evidence="3" id="KW-0804">Transcription</keyword>
<gene>
    <name evidence="6" type="ORF">HIR71_06980</name>
</gene>
<feature type="region of interest" description="Disordered" evidence="4">
    <location>
        <begin position="212"/>
        <end position="243"/>
    </location>
</feature>
<keyword evidence="2" id="KW-0238">DNA-binding</keyword>
<dbReference type="PROSITE" id="PS50949">
    <property type="entry name" value="HTH_GNTR"/>
    <property type="match status" value="1"/>
</dbReference>
<dbReference type="RefSeq" id="WP_169324352.1">
    <property type="nucleotide sequence ID" value="NZ_JABCJJ010000008.1"/>
</dbReference>
<dbReference type="Pfam" id="PF07729">
    <property type="entry name" value="FCD"/>
    <property type="match status" value="1"/>
</dbReference>
<sequence>MRASERVHASLREDILAWRLVPGTVLSEVEQAQRLGVSRTPLREALGRLAAEGLAVVGKGRTLVVSDLSADDIRALFELREALETQAARLAARRRRPGVFEELRDRFEAAPELLTADDPGRTEYYRLAASLDAAVDEAMDSPYLLRSLQGLRTHAVRARRLSRDNLARLVKAAGEHRLITEAIIESDETLAAQATAVHLRASLATILASLTAPDHAPAAPEPAPEPAPQPAPQPAPHPNPVGV</sequence>
<evidence type="ECO:0000256" key="4">
    <source>
        <dbReference type="SAM" id="MobiDB-lite"/>
    </source>
</evidence>
<dbReference type="Gene3D" id="1.20.120.530">
    <property type="entry name" value="GntR ligand-binding domain-like"/>
    <property type="match status" value="1"/>
</dbReference>
<reference evidence="6 7" key="1">
    <citation type="submission" date="2020-04" db="EMBL/GenBank/DDBJ databases">
        <title>Sequencing and Assembly of C. fimi.</title>
        <authorList>
            <person name="Ramsey A.R."/>
        </authorList>
    </citation>
    <scope>NUCLEOTIDE SEQUENCE [LARGE SCALE GENOMIC DNA]</scope>
    <source>
        <strain evidence="6 7">SB</strain>
    </source>
</reference>
<keyword evidence="1" id="KW-0805">Transcription regulation</keyword>
<comment type="caution">
    <text evidence="6">The sequence shown here is derived from an EMBL/GenBank/DDBJ whole genome shotgun (WGS) entry which is preliminary data.</text>
</comment>
<organism evidence="6 7">
    <name type="scientific">Cellulomonas fimi</name>
    <dbReference type="NCBI Taxonomy" id="1708"/>
    <lineage>
        <taxon>Bacteria</taxon>
        <taxon>Bacillati</taxon>
        <taxon>Actinomycetota</taxon>
        <taxon>Actinomycetes</taxon>
        <taxon>Micrococcales</taxon>
        <taxon>Cellulomonadaceae</taxon>
        <taxon>Cellulomonas</taxon>
    </lineage>
</organism>
<dbReference type="Pfam" id="PF00392">
    <property type="entry name" value="GntR"/>
    <property type="match status" value="1"/>
</dbReference>
<evidence type="ECO:0000256" key="3">
    <source>
        <dbReference type="ARBA" id="ARBA00023163"/>
    </source>
</evidence>
<keyword evidence="7" id="KW-1185">Reference proteome</keyword>
<dbReference type="InterPro" id="IPR036390">
    <property type="entry name" value="WH_DNA-bd_sf"/>
</dbReference>
<dbReference type="PANTHER" id="PTHR43537:SF49">
    <property type="entry name" value="TRANSCRIPTIONAL REGULATORY PROTEIN"/>
    <property type="match status" value="1"/>
</dbReference>
<evidence type="ECO:0000259" key="5">
    <source>
        <dbReference type="PROSITE" id="PS50949"/>
    </source>
</evidence>
<dbReference type="Gene3D" id="1.10.10.10">
    <property type="entry name" value="Winged helix-like DNA-binding domain superfamily/Winged helix DNA-binding domain"/>
    <property type="match status" value="1"/>
</dbReference>
<accession>A0A7Y0QHA1</accession>
<dbReference type="InterPro" id="IPR008920">
    <property type="entry name" value="TF_FadR/GntR_C"/>
</dbReference>
<evidence type="ECO:0000256" key="1">
    <source>
        <dbReference type="ARBA" id="ARBA00023015"/>
    </source>
</evidence>
<dbReference type="InterPro" id="IPR000524">
    <property type="entry name" value="Tscrpt_reg_HTH_GntR"/>
</dbReference>
<evidence type="ECO:0000256" key="2">
    <source>
        <dbReference type="ARBA" id="ARBA00023125"/>
    </source>
</evidence>
<dbReference type="EMBL" id="JABCJJ010000008">
    <property type="protein sequence ID" value="NMR19968.1"/>
    <property type="molecule type" value="Genomic_DNA"/>
</dbReference>
<dbReference type="SMART" id="SM00895">
    <property type="entry name" value="FCD"/>
    <property type="match status" value="1"/>
</dbReference>
<dbReference type="GO" id="GO:0003700">
    <property type="term" value="F:DNA-binding transcription factor activity"/>
    <property type="evidence" value="ECO:0007669"/>
    <property type="project" value="InterPro"/>
</dbReference>
<dbReference type="InterPro" id="IPR036388">
    <property type="entry name" value="WH-like_DNA-bd_sf"/>
</dbReference>
<dbReference type="SUPFAM" id="SSF48008">
    <property type="entry name" value="GntR ligand-binding domain-like"/>
    <property type="match status" value="1"/>
</dbReference>
<dbReference type="PANTHER" id="PTHR43537">
    <property type="entry name" value="TRANSCRIPTIONAL REGULATOR, GNTR FAMILY"/>
    <property type="match status" value="1"/>
</dbReference>
<dbReference type="PRINTS" id="PR00035">
    <property type="entry name" value="HTHGNTR"/>
</dbReference>
<evidence type="ECO:0000313" key="7">
    <source>
        <dbReference type="Proteomes" id="UP000562124"/>
    </source>
</evidence>
<dbReference type="Proteomes" id="UP000562124">
    <property type="component" value="Unassembled WGS sequence"/>
</dbReference>
<dbReference type="InterPro" id="IPR011711">
    <property type="entry name" value="GntR_C"/>
</dbReference>
<feature type="domain" description="HTH gntR-type" evidence="5">
    <location>
        <begin position="1"/>
        <end position="68"/>
    </location>
</feature>
<name>A0A7Y0QHA1_CELFI</name>
<protein>
    <submittedName>
        <fullName evidence="6">GntR family transcriptional regulator</fullName>
    </submittedName>
</protein>
<dbReference type="SUPFAM" id="SSF46785">
    <property type="entry name" value="Winged helix' DNA-binding domain"/>
    <property type="match status" value="1"/>
</dbReference>
<dbReference type="AlphaFoldDB" id="A0A7Y0QHA1"/>